<dbReference type="PROSITE" id="PS51918">
    <property type="entry name" value="RADICAL_SAM"/>
    <property type="match status" value="1"/>
</dbReference>
<dbReference type="Gene3D" id="3.80.30.20">
    <property type="entry name" value="tm_1862 like domain"/>
    <property type="match status" value="1"/>
</dbReference>
<dbReference type="SFLD" id="SFLDS00029">
    <property type="entry name" value="Radical_SAM"/>
    <property type="match status" value="1"/>
</dbReference>
<evidence type="ECO:0000256" key="1">
    <source>
        <dbReference type="ARBA" id="ARBA00001966"/>
    </source>
</evidence>
<reference evidence="10" key="1">
    <citation type="submission" date="2023-07" db="EMBL/GenBank/DDBJ databases">
        <title>Genomic Encyclopedia of Type Strains, Phase IV (KMG-IV): sequencing the most valuable type-strain genomes for metagenomic binning, comparative biology and taxonomic classification.</title>
        <authorList>
            <person name="Goeker M."/>
        </authorList>
    </citation>
    <scope>NUCLEOTIDE SEQUENCE</scope>
    <source>
        <strain evidence="10">DSM 26174</strain>
    </source>
</reference>
<dbReference type="GO" id="GO:0051539">
    <property type="term" value="F:4 iron, 4 sulfur cluster binding"/>
    <property type="evidence" value="ECO:0007669"/>
    <property type="project" value="UniProtKB-KW"/>
</dbReference>
<protein>
    <submittedName>
        <fullName evidence="10">Radical SAM superfamily enzyme YgiQ (UPF0313 family)</fullName>
    </submittedName>
</protein>
<sequence>MKIYLIKASSGSSYSEYKAETGGPPQNIFSAAAAIPEHIELEMCDETIGMKTNFQSEADIVAIFMSTPDAYRAYEIAQKFKAKGKTTILSGLHTKFLPQEASLHADALILGESEGLWENIIQDFQQGTLKSKYQRTSTFDLAELKPYPTNIIPVSKYNWVWSVVVTRGCPMQCEFCLVHDFFDKFTLRPIENIVEEIKELKKLGVEWVELHSDNLTHNKKYALELFKALEPLDMNFYGETTIMIARDQELLKAAQRAGVKTLLFGIETPDEQALKDQKKAFVKPDKIKEYVNIIKSHGIEVVGDFLFGFDAHDKNIFDQTIDFIQEIKVDKAYPHLMIPFPGSETFKKLDKQERILTKDWSKYDGSHAVFQPTNMTPEELEMGTWKVYQAIEKHEKYIKNQSSKIDKSLKNKAETNMLTSKWKTLLAIALLPFALIFEMSNFYFAGLFILWSYQGIKHKSTFFIERIEKNENPVLFWIVSILWIVLSIWSLIYSEPIIDLWYYR</sequence>
<dbReference type="SFLD" id="SFLDG01082">
    <property type="entry name" value="B12-binding_domain_containing"/>
    <property type="match status" value="1"/>
</dbReference>
<evidence type="ECO:0000256" key="7">
    <source>
        <dbReference type="ARBA" id="ARBA00023014"/>
    </source>
</evidence>
<evidence type="ECO:0000313" key="10">
    <source>
        <dbReference type="EMBL" id="MDR6240853.1"/>
    </source>
</evidence>
<evidence type="ECO:0000313" key="11">
    <source>
        <dbReference type="Proteomes" id="UP001185092"/>
    </source>
</evidence>
<dbReference type="PANTHER" id="PTHR43409">
    <property type="entry name" value="ANAEROBIC MAGNESIUM-PROTOPORPHYRIN IX MONOMETHYL ESTER CYCLASE-RELATED"/>
    <property type="match status" value="1"/>
</dbReference>
<feature type="transmembrane region" description="Helical" evidence="8">
    <location>
        <begin position="425"/>
        <end position="453"/>
    </location>
</feature>
<dbReference type="RefSeq" id="WP_309941164.1">
    <property type="nucleotide sequence ID" value="NZ_AP025306.1"/>
</dbReference>
<dbReference type="Gene3D" id="3.40.50.280">
    <property type="entry name" value="Cobalamin-binding domain"/>
    <property type="match status" value="1"/>
</dbReference>
<dbReference type="SUPFAM" id="SSF102114">
    <property type="entry name" value="Radical SAM enzymes"/>
    <property type="match status" value="1"/>
</dbReference>
<evidence type="ECO:0000256" key="6">
    <source>
        <dbReference type="ARBA" id="ARBA00023004"/>
    </source>
</evidence>
<feature type="domain" description="Radical SAM core" evidence="9">
    <location>
        <begin position="155"/>
        <end position="368"/>
    </location>
</feature>
<comment type="caution">
    <text evidence="10">The sequence shown here is derived from an EMBL/GenBank/DDBJ whole genome shotgun (WGS) entry which is preliminary data.</text>
</comment>
<keyword evidence="4" id="KW-0949">S-adenosyl-L-methionine</keyword>
<name>A0AAE4BUK2_9BACT</name>
<dbReference type="GO" id="GO:0003824">
    <property type="term" value="F:catalytic activity"/>
    <property type="evidence" value="ECO:0007669"/>
    <property type="project" value="InterPro"/>
</dbReference>
<dbReference type="GO" id="GO:0046872">
    <property type="term" value="F:metal ion binding"/>
    <property type="evidence" value="ECO:0007669"/>
    <property type="project" value="UniProtKB-KW"/>
</dbReference>
<evidence type="ECO:0000256" key="2">
    <source>
        <dbReference type="ARBA" id="ARBA00022603"/>
    </source>
</evidence>
<dbReference type="InterPro" id="IPR034466">
    <property type="entry name" value="Methyltransferase_Class_B"/>
</dbReference>
<keyword evidence="8" id="KW-0812">Transmembrane</keyword>
<dbReference type="Proteomes" id="UP001185092">
    <property type="component" value="Unassembled WGS sequence"/>
</dbReference>
<keyword evidence="3" id="KW-0808">Transferase</keyword>
<keyword evidence="11" id="KW-1185">Reference proteome</keyword>
<evidence type="ECO:0000259" key="9">
    <source>
        <dbReference type="PROSITE" id="PS51918"/>
    </source>
</evidence>
<keyword evidence="8" id="KW-1133">Transmembrane helix</keyword>
<gene>
    <name evidence="10" type="ORF">HNQ88_003929</name>
</gene>
<evidence type="ECO:0000256" key="5">
    <source>
        <dbReference type="ARBA" id="ARBA00022723"/>
    </source>
</evidence>
<keyword evidence="5" id="KW-0479">Metal-binding</keyword>
<dbReference type="Pfam" id="PF04055">
    <property type="entry name" value="Radical_SAM"/>
    <property type="match status" value="1"/>
</dbReference>
<keyword evidence="8" id="KW-0472">Membrane</keyword>
<dbReference type="InterPro" id="IPR051198">
    <property type="entry name" value="BchE-like"/>
</dbReference>
<evidence type="ECO:0000256" key="3">
    <source>
        <dbReference type="ARBA" id="ARBA00022679"/>
    </source>
</evidence>
<dbReference type="InterPro" id="IPR006638">
    <property type="entry name" value="Elp3/MiaA/NifB-like_rSAM"/>
</dbReference>
<dbReference type="InterPro" id="IPR007197">
    <property type="entry name" value="rSAM"/>
</dbReference>
<dbReference type="SFLD" id="SFLDG01123">
    <property type="entry name" value="methyltransferase_(Class_B)"/>
    <property type="match status" value="1"/>
</dbReference>
<keyword evidence="6" id="KW-0408">Iron</keyword>
<accession>A0AAE4BUK2</accession>
<dbReference type="GO" id="GO:0005829">
    <property type="term" value="C:cytosol"/>
    <property type="evidence" value="ECO:0007669"/>
    <property type="project" value="TreeGrafter"/>
</dbReference>
<feature type="transmembrane region" description="Helical" evidence="8">
    <location>
        <begin position="474"/>
        <end position="494"/>
    </location>
</feature>
<dbReference type="InterPro" id="IPR023404">
    <property type="entry name" value="rSAM_horseshoe"/>
</dbReference>
<keyword evidence="7" id="KW-0411">Iron-sulfur</keyword>
<evidence type="ECO:0000256" key="4">
    <source>
        <dbReference type="ARBA" id="ARBA00022691"/>
    </source>
</evidence>
<comment type="cofactor">
    <cofactor evidence="1">
        <name>[4Fe-4S] cluster</name>
        <dbReference type="ChEBI" id="CHEBI:49883"/>
    </cofactor>
</comment>
<proteinExistence type="predicted"/>
<dbReference type="CDD" id="cd01335">
    <property type="entry name" value="Radical_SAM"/>
    <property type="match status" value="1"/>
</dbReference>
<evidence type="ECO:0000256" key="8">
    <source>
        <dbReference type="SAM" id="Phobius"/>
    </source>
</evidence>
<dbReference type="InterPro" id="IPR058240">
    <property type="entry name" value="rSAM_sf"/>
</dbReference>
<keyword evidence="2" id="KW-0489">Methyltransferase</keyword>
<dbReference type="EMBL" id="JAVDQD010000005">
    <property type="protein sequence ID" value="MDR6240853.1"/>
    <property type="molecule type" value="Genomic_DNA"/>
</dbReference>
<organism evidence="10 11">
    <name type="scientific">Aureibacter tunicatorum</name>
    <dbReference type="NCBI Taxonomy" id="866807"/>
    <lineage>
        <taxon>Bacteria</taxon>
        <taxon>Pseudomonadati</taxon>
        <taxon>Bacteroidota</taxon>
        <taxon>Cytophagia</taxon>
        <taxon>Cytophagales</taxon>
        <taxon>Persicobacteraceae</taxon>
        <taxon>Aureibacter</taxon>
    </lineage>
</organism>
<dbReference type="SMART" id="SM00729">
    <property type="entry name" value="Elp3"/>
    <property type="match status" value="1"/>
</dbReference>
<dbReference type="PANTHER" id="PTHR43409:SF7">
    <property type="entry name" value="BLL1977 PROTEIN"/>
    <property type="match status" value="1"/>
</dbReference>
<dbReference type="AlphaFoldDB" id="A0AAE4BUK2"/>